<reference evidence="1 2" key="1">
    <citation type="journal article" date="2014" name="PLoS ONE">
        <title>The first complete genome sequence of the class fimbriimonadia in the phylum armatimonadetes.</title>
        <authorList>
            <person name="Hu Z.Y."/>
            <person name="Wang Y.Z."/>
            <person name="Im W.T."/>
            <person name="Wang S.Y."/>
            <person name="Zhao G.P."/>
            <person name="Zheng H.J."/>
            <person name="Quan Z.X."/>
        </authorList>
    </citation>
    <scope>NUCLEOTIDE SEQUENCE [LARGE SCALE GENOMIC DNA]</scope>
    <source>
        <strain evidence="1">Gsoil 348</strain>
    </source>
</reference>
<evidence type="ECO:0000313" key="2">
    <source>
        <dbReference type="Proteomes" id="UP000027982"/>
    </source>
</evidence>
<dbReference type="Proteomes" id="UP000027982">
    <property type="component" value="Chromosome"/>
</dbReference>
<name>A0A068NWT0_FIMGI</name>
<dbReference type="eggNOG" id="ENOG50343G2">
    <property type="taxonomic scope" value="Bacteria"/>
</dbReference>
<protein>
    <submittedName>
        <fullName evidence="1">Uncharacterized protein</fullName>
    </submittedName>
</protein>
<dbReference type="AlphaFoldDB" id="A0A068NWT0"/>
<dbReference type="EMBL" id="CP007139">
    <property type="protein sequence ID" value="AIE87901.1"/>
    <property type="molecule type" value="Genomic_DNA"/>
</dbReference>
<accession>A0A068NWT0</accession>
<gene>
    <name evidence="1" type="ORF">OP10G_4533</name>
</gene>
<proteinExistence type="predicted"/>
<dbReference type="HOGENOM" id="CLU_469096_0_0_0"/>
<keyword evidence="2" id="KW-1185">Reference proteome</keyword>
<dbReference type="STRING" id="661478.OP10G_4533"/>
<dbReference type="KEGG" id="fgi:OP10G_4533"/>
<sequence>MQFKAASGSLDASMRASLVAAALDGLPTNRGSVSVKKEGLDVLVMVGDVSVITVTGADASKAGTSAMALAEKWASNLRQALQLPPLKLSVSELEVPVGAVRNVRIVGSKSDEAQLSVNGNQYVEARRTPDGMQIRALRAGMASVVVSSGGLTQPLNVTIRPFAAEFPQSMSAEVVGIPAAGSSVKGALACTLRTQLQGRRGVKFSYQLPPTGQLGTGDVRTYNIRVRAEAPDTFPNYGMVTLKVKNLPVSRRPDAELWYSNSPEVVTQARPLFSATLRTDQPARLLYHHINAATQPMYIRVQVVNSSDDPAKVVVVPGDSKPDRNPVRAGLEAADQYFRAWMIGSGEVVVIPPHATLPISLRRLNPGETSSGLCGLRLLEGPESLLVRTDSWPPFEIDAAWRAAIESSTPWREVGCPPINDFDRAPYEISEHVYPNPHKSEEMSYEVGGRYSYCRIGQRAIIRQDQGSQLDGNFGVIYNIKASLQNPTSEATDVEVVFEASAGYSGGLFFLNGSVIRTPLLQPKEEMRIARYRLAPGGTRRLDITTLPVSGSSYPATITIRPVQTDTALNDLGRGMRTVKH</sequence>
<organism evidence="1 2">
    <name type="scientific">Fimbriimonas ginsengisoli Gsoil 348</name>
    <dbReference type="NCBI Taxonomy" id="661478"/>
    <lineage>
        <taxon>Bacteria</taxon>
        <taxon>Bacillati</taxon>
        <taxon>Armatimonadota</taxon>
        <taxon>Fimbriimonadia</taxon>
        <taxon>Fimbriimonadales</taxon>
        <taxon>Fimbriimonadaceae</taxon>
        <taxon>Fimbriimonas</taxon>
    </lineage>
</organism>
<evidence type="ECO:0000313" key="1">
    <source>
        <dbReference type="EMBL" id="AIE87901.1"/>
    </source>
</evidence>